<evidence type="ECO:0000313" key="1">
    <source>
        <dbReference type="EMBL" id="RLV81292.1"/>
    </source>
</evidence>
<gene>
    <name evidence="1" type="ORF">D3C57_122945</name>
</gene>
<protein>
    <recommendedName>
        <fullName evidence="3">Metallo-beta-lactamase domain-containing protein</fullName>
    </recommendedName>
</protein>
<dbReference type="HOGENOM" id="CLU_2556911_0_0_11"/>
<dbReference type="eggNOG" id="COG1234">
    <property type="taxonomic scope" value="Bacteria"/>
</dbReference>
<dbReference type="STRING" id="1343740.M271_20630"/>
<comment type="caution">
    <text evidence="1">The sequence shown here is derived from an EMBL/GenBank/DDBJ whole genome shotgun (WGS) entry which is preliminary data.</text>
</comment>
<dbReference type="Proteomes" id="UP000281594">
    <property type="component" value="Unassembled WGS sequence"/>
</dbReference>
<dbReference type="EMBL" id="QYCY01000001">
    <property type="protein sequence ID" value="RLV81292.1"/>
    <property type="molecule type" value="Genomic_DNA"/>
</dbReference>
<dbReference type="Gene3D" id="3.60.15.10">
    <property type="entry name" value="Ribonuclease Z/Hydroxyacylglutathione hydrolase-like"/>
    <property type="match status" value="1"/>
</dbReference>
<accession>A0A0A0NMQ4</accession>
<evidence type="ECO:0008006" key="3">
    <source>
        <dbReference type="Google" id="ProtNLM"/>
    </source>
</evidence>
<reference evidence="1 2" key="1">
    <citation type="journal article" date="2018" name="J. Biol. Chem.">
        <title>Discovery of the actinoplanic acid pathway in Streptomyces rapamycinicus reveals a genetically conserved synergism with rapamycin.</title>
        <authorList>
            <person name="Mrak P."/>
            <person name="Krastel P."/>
            <person name="Pivk Lukancic P."/>
            <person name="Tao J."/>
            <person name="Pistorius D."/>
            <person name="Moore C.M."/>
        </authorList>
    </citation>
    <scope>NUCLEOTIDE SEQUENCE [LARGE SCALE GENOMIC DNA]</scope>
    <source>
        <strain evidence="1 2">NRRL 5491</strain>
    </source>
</reference>
<name>A0A0A0NMQ4_STRRN</name>
<dbReference type="SUPFAM" id="SSF56281">
    <property type="entry name" value="Metallo-hydrolase/oxidoreductase"/>
    <property type="match status" value="1"/>
</dbReference>
<sequence length="82" mass="9251">MAYSGDTEWTDALLDAADGVGLFLCEGYSPRPIRWHLDLDTLARHRDRFTCRRLLLTHLSPTALAEDLSGWEVAHDGLRAEL</sequence>
<dbReference type="InterPro" id="IPR036866">
    <property type="entry name" value="RibonucZ/Hydroxyglut_hydro"/>
</dbReference>
<dbReference type="AlphaFoldDB" id="A0A0A0NMQ4"/>
<dbReference type="RefSeq" id="WP_020869103.1">
    <property type="nucleotide sequence ID" value="NC_022785.1"/>
</dbReference>
<dbReference type="KEGG" id="src:M271_20630"/>
<organism evidence="1 2">
    <name type="scientific">Streptomyces rapamycinicus (strain ATCC 29253 / DSM 41530 / NRRL 5491 / AYB-994)</name>
    <name type="common">Streptomyces hygroscopicus (strain ATCC 29253)</name>
    <dbReference type="NCBI Taxonomy" id="1343740"/>
    <lineage>
        <taxon>Bacteria</taxon>
        <taxon>Bacillati</taxon>
        <taxon>Actinomycetota</taxon>
        <taxon>Actinomycetes</taxon>
        <taxon>Kitasatosporales</taxon>
        <taxon>Streptomycetaceae</taxon>
        <taxon>Streptomyces</taxon>
        <taxon>Streptomyces violaceusniger group</taxon>
    </lineage>
</organism>
<proteinExistence type="predicted"/>
<evidence type="ECO:0000313" key="2">
    <source>
        <dbReference type="Proteomes" id="UP000281594"/>
    </source>
</evidence>